<evidence type="ECO:0000256" key="1">
    <source>
        <dbReference type="SAM" id="SignalP"/>
    </source>
</evidence>
<dbReference type="Proteomes" id="UP000501780">
    <property type="component" value="Chromosome"/>
</dbReference>
<dbReference type="EMBL" id="CP050831">
    <property type="protein sequence ID" value="QIU94252.1"/>
    <property type="molecule type" value="Genomic_DNA"/>
</dbReference>
<accession>A0A6H0KLK0</accession>
<dbReference type="KEGG" id="bfc:BacF7301_08860"/>
<evidence type="ECO:0000313" key="2">
    <source>
        <dbReference type="EMBL" id="QIU94252.1"/>
    </source>
</evidence>
<dbReference type="AlphaFoldDB" id="A0A6H0KLK0"/>
<feature type="signal peptide" evidence="1">
    <location>
        <begin position="1"/>
        <end position="21"/>
    </location>
</feature>
<protein>
    <submittedName>
        <fullName evidence="2">DUF5034 domain-containing protein</fullName>
    </submittedName>
</protein>
<evidence type="ECO:0000313" key="3">
    <source>
        <dbReference type="Proteomes" id="UP000501780"/>
    </source>
</evidence>
<feature type="chain" id="PRO_5026108602" evidence="1">
    <location>
        <begin position="22"/>
        <end position="190"/>
    </location>
</feature>
<gene>
    <name evidence="2" type="ORF">BacF7301_08860</name>
</gene>
<dbReference type="InterPro" id="IPR032215">
    <property type="entry name" value="DUF5034"/>
</dbReference>
<organism evidence="2 3">
    <name type="scientific">Bacteroides faecium</name>
    <dbReference type="NCBI Taxonomy" id="2715212"/>
    <lineage>
        <taxon>Bacteria</taxon>
        <taxon>Pseudomonadati</taxon>
        <taxon>Bacteroidota</taxon>
        <taxon>Bacteroidia</taxon>
        <taxon>Bacteroidales</taxon>
        <taxon>Bacteroidaceae</taxon>
        <taxon>Bacteroides</taxon>
    </lineage>
</organism>
<dbReference type="RefSeq" id="WP_167962064.1">
    <property type="nucleotide sequence ID" value="NZ_CP050831.1"/>
</dbReference>
<reference evidence="2 3" key="1">
    <citation type="submission" date="2020-03" db="EMBL/GenBank/DDBJ databases">
        <title>Genomic analysis of Bacteroides faecium CBA7301.</title>
        <authorList>
            <person name="Kim J."/>
            <person name="Roh S.W."/>
        </authorList>
    </citation>
    <scope>NUCLEOTIDE SEQUENCE [LARGE SCALE GENOMIC DNA]</scope>
    <source>
        <strain evidence="2 3">CBA7301</strain>
    </source>
</reference>
<keyword evidence="3" id="KW-1185">Reference proteome</keyword>
<name>A0A6H0KLK0_9BACE</name>
<keyword evidence="1" id="KW-0732">Signal</keyword>
<dbReference type="Pfam" id="PF16437">
    <property type="entry name" value="DUF5034"/>
    <property type="match status" value="1"/>
</dbReference>
<sequence length="190" mass="21800">MKKHYPLLLLSLLFLVFTAMTCDDDEPIETVKVSCTIDDVTLHHWNNAGEYPKEPAELKIPKEAYLLEICVSTVITEDESVSYDDSRYLSYVLSDEIKKISIFTDATFNENFPAGAEVTSCFYNYPKTISDNQRTDYTANGNTIYYVEQINRIYKALLAVPQPGEYRFRVVLTMESGETIERISEPITLY</sequence>
<proteinExistence type="predicted"/>